<keyword evidence="2" id="KW-1185">Reference proteome</keyword>
<dbReference type="EMBL" id="KN818231">
    <property type="protein sequence ID" value="KIL67494.1"/>
    <property type="molecule type" value="Genomic_DNA"/>
</dbReference>
<evidence type="ECO:0000313" key="2">
    <source>
        <dbReference type="Proteomes" id="UP000054549"/>
    </source>
</evidence>
<accession>A0A0C2TKJ3</accession>
<gene>
    <name evidence="1" type="ORF">M378DRAFT_159308</name>
</gene>
<dbReference type="HOGENOM" id="CLU_2996062_0_0_1"/>
<organism evidence="1 2">
    <name type="scientific">Amanita muscaria (strain Koide BX008)</name>
    <dbReference type="NCBI Taxonomy" id="946122"/>
    <lineage>
        <taxon>Eukaryota</taxon>
        <taxon>Fungi</taxon>
        <taxon>Dikarya</taxon>
        <taxon>Basidiomycota</taxon>
        <taxon>Agaricomycotina</taxon>
        <taxon>Agaricomycetes</taxon>
        <taxon>Agaricomycetidae</taxon>
        <taxon>Agaricales</taxon>
        <taxon>Pluteineae</taxon>
        <taxon>Amanitaceae</taxon>
        <taxon>Amanita</taxon>
    </lineage>
</organism>
<dbReference type="Proteomes" id="UP000054549">
    <property type="component" value="Unassembled WGS sequence"/>
</dbReference>
<dbReference type="AlphaFoldDB" id="A0A0C2TKJ3"/>
<proteinExistence type="predicted"/>
<sequence>MPSYLSLSVPFWWPDGVDIRCIYVISQFDLCANEGAGKGVLKLMPKLFFTAVYGIFL</sequence>
<dbReference type="InParanoid" id="A0A0C2TKJ3"/>
<reference evidence="1 2" key="1">
    <citation type="submission" date="2014-04" db="EMBL/GenBank/DDBJ databases">
        <title>Evolutionary Origins and Diversification of the Mycorrhizal Mutualists.</title>
        <authorList>
            <consortium name="DOE Joint Genome Institute"/>
            <consortium name="Mycorrhizal Genomics Consortium"/>
            <person name="Kohler A."/>
            <person name="Kuo A."/>
            <person name="Nagy L.G."/>
            <person name="Floudas D."/>
            <person name="Copeland A."/>
            <person name="Barry K.W."/>
            <person name="Cichocki N."/>
            <person name="Veneault-Fourrey C."/>
            <person name="LaButti K."/>
            <person name="Lindquist E.A."/>
            <person name="Lipzen A."/>
            <person name="Lundell T."/>
            <person name="Morin E."/>
            <person name="Murat C."/>
            <person name="Riley R."/>
            <person name="Ohm R."/>
            <person name="Sun H."/>
            <person name="Tunlid A."/>
            <person name="Henrissat B."/>
            <person name="Grigoriev I.V."/>
            <person name="Hibbett D.S."/>
            <person name="Martin F."/>
        </authorList>
    </citation>
    <scope>NUCLEOTIDE SEQUENCE [LARGE SCALE GENOMIC DNA]</scope>
    <source>
        <strain evidence="1 2">Koide BX008</strain>
    </source>
</reference>
<name>A0A0C2TKJ3_AMAMK</name>
<evidence type="ECO:0000313" key="1">
    <source>
        <dbReference type="EMBL" id="KIL67494.1"/>
    </source>
</evidence>
<protein>
    <submittedName>
        <fullName evidence="1">Uncharacterized protein</fullName>
    </submittedName>
</protein>